<dbReference type="CTD" id="20202253"/>
<dbReference type="SMART" id="SM00409">
    <property type="entry name" value="IG"/>
    <property type="match status" value="1"/>
</dbReference>
<dbReference type="Proteomes" id="UP000015101">
    <property type="component" value="Unassembled WGS sequence"/>
</dbReference>
<dbReference type="SUPFAM" id="SSF49265">
    <property type="entry name" value="Fibronectin type III"/>
    <property type="match status" value="1"/>
</dbReference>
<gene>
    <name evidence="6" type="primary">20202253</name>
    <name evidence="5" type="ORF">HELRODRAFT_168194</name>
</gene>
<dbReference type="PANTHER" id="PTHR44170:SF6">
    <property type="entry name" value="CONTACTIN"/>
    <property type="match status" value="1"/>
</dbReference>
<dbReference type="InParanoid" id="T1F0A3"/>
<dbReference type="AlphaFoldDB" id="T1F0A3"/>
<evidence type="ECO:0000256" key="2">
    <source>
        <dbReference type="ARBA" id="ARBA00023157"/>
    </source>
</evidence>
<feature type="compositionally biased region" description="Basic and acidic residues" evidence="3">
    <location>
        <begin position="240"/>
        <end position="259"/>
    </location>
</feature>
<name>T1F0A3_HELRO</name>
<organism evidence="6 7">
    <name type="scientific">Helobdella robusta</name>
    <name type="common">Californian leech</name>
    <dbReference type="NCBI Taxonomy" id="6412"/>
    <lineage>
        <taxon>Eukaryota</taxon>
        <taxon>Metazoa</taxon>
        <taxon>Spiralia</taxon>
        <taxon>Lophotrochozoa</taxon>
        <taxon>Annelida</taxon>
        <taxon>Clitellata</taxon>
        <taxon>Hirudinea</taxon>
        <taxon>Rhynchobdellida</taxon>
        <taxon>Glossiphoniidae</taxon>
        <taxon>Helobdella</taxon>
    </lineage>
</organism>
<dbReference type="RefSeq" id="XP_009012325.1">
    <property type="nucleotide sequence ID" value="XM_009014077.1"/>
</dbReference>
<reference evidence="7" key="1">
    <citation type="submission" date="2012-12" db="EMBL/GenBank/DDBJ databases">
        <authorList>
            <person name="Hellsten U."/>
            <person name="Grimwood J."/>
            <person name="Chapman J.A."/>
            <person name="Shapiro H."/>
            <person name="Aerts A."/>
            <person name="Otillar R.P."/>
            <person name="Terry A.Y."/>
            <person name="Boore J.L."/>
            <person name="Simakov O."/>
            <person name="Marletaz F."/>
            <person name="Cho S.-J."/>
            <person name="Edsinger-Gonzales E."/>
            <person name="Havlak P."/>
            <person name="Kuo D.-H."/>
            <person name="Larsson T."/>
            <person name="Lv J."/>
            <person name="Arendt D."/>
            <person name="Savage R."/>
            <person name="Osoegawa K."/>
            <person name="de Jong P."/>
            <person name="Lindberg D.R."/>
            <person name="Seaver E.C."/>
            <person name="Weisblat D.A."/>
            <person name="Putnam N.H."/>
            <person name="Grigoriev I.V."/>
            <person name="Rokhsar D.S."/>
        </authorList>
    </citation>
    <scope>NUCLEOTIDE SEQUENCE</scope>
</reference>
<dbReference type="KEGG" id="hro:HELRODRAFT_168194"/>
<feature type="domain" description="Ig-like" evidence="4">
    <location>
        <begin position="30"/>
        <end position="190"/>
    </location>
</feature>
<evidence type="ECO:0000313" key="5">
    <source>
        <dbReference type="EMBL" id="ESO09232.1"/>
    </source>
</evidence>
<dbReference type="HOGENOM" id="CLU_761362_0_0_1"/>
<dbReference type="InterPro" id="IPR036116">
    <property type="entry name" value="FN3_sf"/>
</dbReference>
<evidence type="ECO:0000259" key="4">
    <source>
        <dbReference type="PROSITE" id="PS50835"/>
    </source>
</evidence>
<keyword evidence="2" id="KW-1015">Disulfide bond</keyword>
<dbReference type="GeneID" id="20202253"/>
<sequence>MPCTYKRTYNASTIHLECMLPCTCITTEEPYHFIWRPSPVYQISEGESVTLPCVLPPYTSYRPDVRWLKIALKKLNNKLNNFRQSVRTGVNEATTTVIPCNVDTCVWACVDDLQQNFTKRGKYELTKKIVENDDDDYNTNSINNLNNDINNINNDNNLTIHNITKVDAGTYECIASDANINSVASTRLIVQNSVFQAAHNLKVTSVENSIALSWLPAFINGHALHYLLWYRQLKDETTEVGDDNMRDSYGETDSYYKSDDYDDDNNEDEDERLDAEFDSSSHQNIPEHYKNLDRYFWQTIPIFSYDAHSCTLHGLEWNTLYEVMIMSRSLLDSSLEVFSGKTRIKTHCAIKSINKWSDCCSTFQ</sequence>
<evidence type="ECO:0000256" key="1">
    <source>
        <dbReference type="ARBA" id="ARBA00022737"/>
    </source>
</evidence>
<feature type="compositionally biased region" description="Acidic residues" evidence="3">
    <location>
        <begin position="260"/>
        <end position="277"/>
    </location>
</feature>
<keyword evidence="1" id="KW-0677">Repeat</keyword>
<accession>T1F0A3</accession>
<dbReference type="GO" id="GO:0016020">
    <property type="term" value="C:membrane"/>
    <property type="evidence" value="ECO:0007669"/>
    <property type="project" value="UniProtKB-SubCell"/>
</dbReference>
<dbReference type="InterPro" id="IPR036179">
    <property type="entry name" value="Ig-like_dom_sf"/>
</dbReference>
<reference evidence="6" key="3">
    <citation type="submission" date="2015-06" db="UniProtKB">
        <authorList>
            <consortium name="EnsemblMetazoa"/>
        </authorList>
    </citation>
    <scope>IDENTIFICATION</scope>
</reference>
<dbReference type="STRING" id="6412.T1F0A3"/>
<dbReference type="InterPro" id="IPR013783">
    <property type="entry name" value="Ig-like_fold"/>
</dbReference>
<evidence type="ECO:0000256" key="3">
    <source>
        <dbReference type="SAM" id="MobiDB-lite"/>
    </source>
</evidence>
<dbReference type="PANTHER" id="PTHR44170">
    <property type="entry name" value="PROTEIN SIDEKICK"/>
    <property type="match status" value="1"/>
</dbReference>
<dbReference type="PROSITE" id="PS50835">
    <property type="entry name" value="IG_LIKE"/>
    <property type="match status" value="1"/>
</dbReference>
<proteinExistence type="predicted"/>
<keyword evidence="7" id="KW-1185">Reference proteome</keyword>
<dbReference type="Gene3D" id="2.60.40.10">
    <property type="entry name" value="Immunoglobulins"/>
    <property type="match status" value="2"/>
</dbReference>
<evidence type="ECO:0000313" key="6">
    <source>
        <dbReference type="EnsemblMetazoa" id="HelroP168194"/>
    </source>
</evidence>
<dbReference type="EnsemblMetazoa" id="HelroT168194">
    <property type="protein sequence ID" value="HelroP168194"/>
    <property type="gene ID" value="HelroG168194"/>
</dbReference>
<dbReference type="InterPro" id="IPR003599">
    <property type="entry name" value="Ig_sub"/>
</dbReference>
<dbReference type="EMBL" id="KB095959">
    <property type="protein sequence ID" value="ESO09232.1"/>
    <property type="molecule type" value="Genomic_DNA"/>
</dbReference>
<dbReference type="SUPFAM" id="SSF48726">
    <property type="entry name" value="Immunoglobulin"/>
    <property type="match status" value="1"/>
</dbReference>
<evidence type="ECO:0000313" key="7">
    <source>
        <dbReference type="Proteomes" id="UP000015101"/>
    </source>
</evidence>
<dbReference type="EMBL" id="AMQM01002919">
    <property type="status" value="NOT_ANNOTATED_CDS"/>
    <property type="molecule type" value="Genomic_DNA"/>
</dbReference>
<reference evidence="5 7" key="2">
    <citation type="journal article" date="2013" name="Nature">
        <title>Insights into bilaterian evolution from three spiralian genomes.</title>
        <authorList>
            <person name="Simakov O."/>
            <person name="Marletaz F."/>
            <person name="Cho S.J."/>
            <person name="Edsinger-Gonzales E."/>
            <person name="Havlak P."/>
            <person name="Hellsten U."/>
            <person name="Kuo D.H."/>
            <person name="Larsson T."/>
            <person name="Lv J."/>
            <person name="Arendt D."/>
            <person name="Savage R."/>
            <person name="Osoegawa K."/>
            <person name="de Jong P."/>
            <person name="Grimwood J."/>
            <person name="Chapman J.A."/>
            <person name="Shapiro H."/>
            <person name="Aerts A."/>
            <person name="Otillar R.P."/>
            <person name="Terry A.Y."/>
            <person name="Boore J.L."/>
            <person name="Grigoriev I.V."/>
            <person name="Lindberg D.R."/>
            <person name="Seaver E.C."/>
            <person name="Weisblat D.A."/>
            <person name="Putnam N.H."/>
            <person name="Rokhsar D.S."/>
        </authorList>
    </citation>
    <scope>NUCLEOTIDE SEQUENCE</scope>
</reference>
<protein>
    <recommendedName>
        <fullName evidence="4">Ig-like domain-containing protein</fullName>
    </recommendedName>
</protein>
<dbReference type="InterPro" id="IPR007110">
    <property type="entry name" value="Ig-like_dom"/>
</dbReference>
<feature type="region of interest" description="Disordered" evidence="3">
    <location>
        <begin position="240"/>
        <end position="281"/>
    </location>
</feature>